<dbReference type="PANTHER" id="PTHR38042:SF1">
    <property type="entry name" value="UROPORPHYRINOGEN-III SYNTHASE, CHLOROPLASTIC"/>
    <property type="match status" value="1"/>
</dbReference>
<dbReference type="InterPro" id="IPR003754">
    <property type="entry name" value="4pyrrol_synth_uPrphyn_synth"/>
</dbReference>
<dbReference type="EMBL" id="JABEVU030000001">
    <property type="protein sequence ID" value="MDB0579190.1"/>
    <property type="molecule type" value="Genomic_DNA"/>
</dbReference>
<keyword evidence="12" id="KW-1185">Reference proteome</keyword>
<organism evidence="11 12">
    <name type="scientific">Salinicoccus roseus</name>
    <dbReference type="NCBI Taxonomy" id="45670"/>
    <lineage>
        <taxon>Bacteria</taxon>
        <taxon>Bacillati</taxon>
        <taxon>Bacillota</taxon>
        <taxon>Bacilli</taxon>
        <taxon>Bacillales</taxon>
        <taxon>Staphylococcaceae</taxon>
        <taxon>Salinicoccus</taxon>
    </lineage>
</organism>
<gene>
    <name evidence="11" type="ORF">F7P68_0001385</name>
</gene>
<protein>
    <recommendedName>
        <fullName evidence="7 9">Uroporphyrinogen-III synthase</fullName>
        <ecNumber evidence="3 9">4.2.1.75</ecNumber>
    </recommendedName>
</protein>
<accession>A0ABT4YF41</accession>
<dbReference type="SUPFAM" id="SSF69618">
    <property type="entry name" value="HemD-like"/>
    <property type="match status" value="1"/>
</dbReference>
<comment type="pathway">
    <text evidence="1 9">Porphyrin-containing compound metabolism; protoporphyrin-IX biosynthesis; coproporphyrinogen-III from 5-aminolevulinate: step 3/4.</text>
</comment>
<dbReference type="Pfam" id="PF02602">
    <property type="entry name" value="HEM4"/>
    <property type="match status" value="1"/>
</dbReference>
<evidence type="ECO:0000256" key="1">
    <source>
        <dbReference type="ARBA" id="ARBA00004772"/>
    </source>
</evidence>
<evidence type="ECO:0000313" key="12">
    <source>
        <dbReference type="Proteomes" id="UP000527860"/>
    </source>
</evidence>
<dbReference type="Gene3D" id="3.40.50.10090">
    <property type="match status" value="2"/>
</dbReference>
<sequence length="242" mass="27447">MQKISSTASMNRSRPFLIMTQSREQECQSDRFVLHHVPLITTERLSFDASLLEDEYDWLVLTSRNAVEHFLPYMDSVKFDRLASIGRKTSESLEAHGFTVDFEPPDYSQEGFMAHFTAQPGDRVLYPVSERARPLLYEHLGRQGCTVTRIALYRPTDNGASRKVLQELLMEKPYGITFSSPSGVRTFMKWFAPGMLNGMTVAAIGHVTAEALEEYGVSSIQPAKETVEDMILMLEERIDRGV</sequence>
<dbReference type="GeneID" id="77844190"/>
<keyword evidence="5 9" id="KW-0627">Porphyrin biosynthesis</keyword>
<comment type="caution">
    <text evidence="11">The sequence shown here is derived from an EMBL/GenBank/DDBJ whole genome shotgun (WGS) entry which is preliminary data.</text>
</comment>
<feature type="domain" description="Tetrapyrrole biosynthesis uroporphyrinogen III synthase" evidence="10">
    <location>
        <begin position="34"/>
        <end position="231"/>
    </location>
</feature>
<evidence type="ECO:0000256" key="9">
    <source>
        <dbReference type="RuleBase" id="RU366031"/>
    </source>
</evidence>
<evidence type="ECO:0000256" key="6">
    <source>
        <dbReference type="ARBA" id="ARBA00037589"/>
    </source>
</evidence>
<name>A0ABT4YF41_9STAP</name>
<comment type="similarity">
    <text evidence="2 9">Belongs to the uroporphyrinogen-III synthase family.</text>
</comment>
<comment type="function">
    <text evidence="6 9">Catalyzes cyclization of the linear tetrapyrrole, hydroxymethylbilane, to the macrocyclic uroporphyrinogen III.</text>
</comment>
<evidence type="ECO:0000256" key="7">
    <source>
        <dbReference type="ARBA" id="ARBA00040167"/>
    </source>
</evidence>
<dbReference type="InterPro" id="IPR036108">
    <property type="entry name" value="4pyrrol_syn_uPrphyn_synt_sf"/>
</dbReference>
<reference evidence="12" key="1">
    <citation type="submission" date="2020-04" db="EMBL/GenBank/DDBJ databases">
        <title>Genome analysis and biological profiling of marine Cellulosimicrobium funkei MOSEL-ME6.</title>
        <authorList>
            <person name="Tanveer F."/>
            <person name="Xie Y."/>
            <person name="Shinwari Z.K."/>
        </authorList>
    </citation>
    <scope>NUCLEOTIDE SEQUENCE [LARGE SCALE GENOMIC DNA]</scope>
    <source>
        <strain evidence="12">MOSEL-ME25</strain>
    </source>
</reference>
<comment type="catalytic activity">
    <reaction evidence="8 9">
        <text>hydroxymethylbilane = uroporphyrinogen III + H2O</text>
        <dbReference type="Rhea" id="RHEA:18965"/>
        <dbReference type="ChEBI" id="CHEBI:15377"/>
        <dbReference type="ChEBI" id="CHEBI:57308"/>
        <dbReference type="ChEBI" id="CHEBI:57845"/>
        <dbReference type="EC" id="4.2.1.75"/>
    </reaction>
</comment>
<evidence type="ECO:0000256" key="4">
    <source>
        <dbReference type="ARBA" id="ARBA00023239"/>
    </source>
</evidence>
<dbReference type="PANTHER" id="PTHR38042">
    <property type="entry name" value="UROPORPHYRINOGEN-III SYNTHASE, CHLOROPLASTIC"/>
    <property type="match status" value="1"/>
</dbReference>
<evidence type="ECO:0000256" key="8">
    <source>
        <dbReference type="ARBA" id="ARBA00048617"/>
    </source>
</evidence>
<dbReference type="InterPro" id="IPR039793">
    <property type="entry name" value="UROS/Hem4"/>
</dbReference>
<reference evidence="11 12" key="2">
    <citation type="submission" date="2022-12" db="EMBL/GenBank/DDBJ databases">
        <title>Genome analysis and biological profiling of marine Salinicoccus roseus MOSEL-ME25.</title>
        <authorList>
            <person name="Mirza F.T."/>
            <person name="Xie Y."/>
            <person name="Shinwari Z.K."/>
        </authorList>
    </citation>
    <scope>NUCLEOTIDE SEQUENCE [LARGE SCALE GENOMIC DNA]</scope>
    <source>
        <strain evidence="11 12">MOSEL-ME25</strain>
    </source>
</reference>
<evidence type="ECO:0000256" key="5">
    <source>
        <dbReference type="ARBA" id="ARBA00023244"/>
    </source>
</evidence>
<dbReference type="Proteomes" id="UP000527860">
    <property type="component" value="Unassembled WGS sequence"/>
</dbReference>
<dbReference type="RefSeq" id="WP_235364137.1">
    <property type="nucleotide sequence ID" value="NZ_JABEVU030000001.1"/>
</dbReference>
<dbReference type="EC" id="4.2.1.75" evidence="3 9"/>
<keyword evidence="4 9" id="KW-0456">Lyase</keyword>
<proteinExistence type="inferred from homology"/>
<evidence type="ECO:0000259" key="10">
    <source>
        <dbReference type="Pfam" id="PF02602"/>
    </source>
</evidence>
<evidence type="ECO:0000256" key="2">
    <source>
        <dbReference type="ARBA" id="ARBA00008133"/>
    </source>
</evidence>
<evidence type="ECO:0000313" key="11">
    <source>
        <dbReference type="EMBL" id="MDB0579190.1"/>
    </source>
</evidence>
<evidence type="ECO:0000256" key="3">
    <source>
        <dbReference type="ARBA" id="ARBA00013109"/>
    </source>
</evidence>
<dbReference type="CDD" id="cd06578">
    <property type="entry name" value="HemD"/>
    <property type="match status" value="1"/>
</dbReference>